<dbReference type="RefSeq" id="XP_022290264.1">
    <property type="nucleotide sequence ID" value="XM_022434556.1"/>
</dbReference>
<evidence type="ECO:0000313" key="5">
    <source>
        <dbReference type="RefSeq" id="XP_022290264.1"/>
    </source>
</evidence>
<evidence type="ECO:0000313" key="3">
    <source>
        <dbReference type="Proteomes" id="UP000694844"/>
    </source>
</evidence>
<evidence type="ECO:0000256" key="2">
    <source>
        <dbReference type="SAM" id="Phobius"/>
    </source>
</evidence>
<reference evidence="3" key="1">
    <citation type="submission" date="2024-06" db="UniProtKB">
        <authorList>
            <consortium name="RefSeq"/>
        </authorList>
    </citation>
    <scope>NUCLEOTIDE SEQUENCE [LARGE SCALE GENOMIC DNA]</scope>
</reference>
<feature type="transmembrane region" description="Helical" evidence="2">
    <location>
        <begin position="27"/>
        <end position="48"/>
    </location>
</feature>
<dbReference type="OrthoDB" id="6188518at2759"/>
<feature type="compositionally biased region" description="Polar residues" evidence="1">
    <location>
        <begin position="113"/>
        <end position="126"/>
    </location>
</feature>
<dbReference type="AlphaFoldDB" id="A0A8B8AFW1"/>
<sequence length="190" mass="20426">MQFKWSNGTNSVTAVPAKVAESSFDDVIVFVLVFVSALLLIFIGCSAYKIKLWFRGQHAGVGSSSDESGQTYADDPPPYPGKLSRTNINYLPSYNSALQLSTLSGGILETTNIPESPRTNQSTPTLTVPPVTDGGTRLVIPGAEEPRSTTPASQDSRRLRSITEETTTVLPVIEISDVSSETRSPTVFTL</sequence>
<keyword evidence="2" id="KW-1133">Transmembrane helix</keyword>
<name>A0A8B8AFW1_CRAVI</name>
<keyword evidence="3" id="KW-1185">Reference proteome</keyword>
<dbReference type="GeneID" id="111101894"/>
<feature type="region of interest" description="Disordered" evidence="1">
    <location>
        <begin position="113"/>
        <end position="162"/>
    </location>
</feature>
<dbReference type="Proteomes" id="UP000694844">
    <property type="component" value="Chromosome 1"/>
</dbReference>
<gene>
    <name evidence="4 5 6" type="primary">LOC111101894</name>
</gene>
<evidence type="ECO:0000313" key="6">
    <source>
        <dbReference type="RefSeq" id="XP_022290271.1"/>
    </source>
</evidence>
<keyword evidence="2" id="KW-0472">Membrane</keyword>
<dbReference type="KEGG" id="cvn:111101894"/>
<dbReference type="RefSeq" id="XP_022290256.1">
    <property type="nucleotide sequence ID" value="XM_022434548.1"/>
</dbReference>
<protein>
    <submittedName>
        <fullName evidence="4 5">Uncharacterized protein LOC111101894</fullName>
    </submittedName>
</protein>
<dbReference type="RefSeq" id="XP_022290271.1">
    <property type="nucleotide sequence ID" value="XM_022434563.1"/>
</dbReference>
<keyword evidence="2" id="KW-0812">Transmembrane</keyword>
<evidence type="ECO:0000256" key="1">
    <source>
        <dbReference type="SAM" id="MobiDB-lite"/>
    </source>
</evidence>
<proteinExistence type="predicted"/>
<accession>A0A8B8AFW1</accession>
<evidence type="ECO:0000313" key="4">
    <source>
        <dbReference type="RefSeq" id="XP_022290256.1"/>
    </source>
</evidence>
<organism evidence="3 4">
    <name type="scientific">Crassostrea virginica</name>
    <name type="common">Eastern oyster</name>
    <dbReference type="NCBI Taxonomy" id="6565"/>
    <lineage>
        <taxon>Eukaryota</taxon>
        <taxon>Metazoa</taxon>
        <taxon>Spiralia</taxon>
        <taxon>Lophotrochozoa</taxon>
        <taxon>Mollusca</taxon>
        <taxon>Bivalvia</taxon>
        <taxon>Autobranchia</taxon>
        <taxon>Pteriomorphia</taxon>
        <taxon>Ostreida</taxon>
        <taxon>Ostreoidea</taxon>
        <taxon>Ostreidae</taxon>
        <taxon>Crassostrea</taxon>
    </lineage>
</organism>
<reference evidence="4 5" key="2">
    <citation type="submission" date="2025-04" db="UniProtKB">
        <authorList>
            <consortium name="RefSeq"/>
        </authorList>
    </citation>
    <scope>IDENTIFICATION</scope>
    <source>
        <tissue evidence="4 5">Whole sample</tissue>
    </source>
</reference>